<dbReference type="EMBL" id="MU394330">
    <property type="protein sequence ID" value="KAI6084985.1"/>
    <property type="molecule type" value="Genomic_DNA"/>
</dbReference>
<gene>
    <name evidence="1" type="ORF">F4821DRAFT_279680</name>
</gene>
<keyword evidence="2" id="KW-1185">Reference proteome</keyword>
<reference evidence="1 2" key="1">
    <citation type="journal article" date="2022" name="New Phytol.">
        <title>Ecological generalism drives hyperdiversity of secondary metabolite gene clusters in xylarialean endophytes.</title>
        <authorList>
            <person name="Franco M.E.E."/>
            <person name="Wisecaver J.H."/>
            <person name="Arnold A.E."/>
            <person name="Ju Y.M."/>
            <person name="Slot J.C."/>
            <person name="Ahrendt S."/>
            <person name="Moore L.P."/>
            <person name="Eastman K.E."/>
            <person name="Scott K."/>
            <person name="Konkel Z."/>
            <person name="Mondo S.J."/>
            <person name="Kuo A."/>
            <person name="Hayes R.D."/>
            <person name="Haridas S."/>
            <person name="Andreopoulos B."/>
            <person name="Riley R."/>
            <person name="LaButti K."/>
            <person name="Pangilinan J."/>
            <person name="Lipzen A."/>
            <person name="Amirebrahimi M."/>
            <person name="Yan J."/>
            <person name="Adam C."/>
            <person name="Keymanesh K."/>
            <person name="Ng V."/>
            <person name="Louie K."/>
            <person name="Northen T."/>
            <person name="Drula E."/>
            <person name="Henrissat B."/>
            <person name="Hsieh H.M."/>
            <person name="Youens-Clark K."/>
            <person name="Lutzoni F."/>
            <person name="Miadlikowska J."/>
            <person name="Eastwood D.C."/>
            <person name="Hamelin R.C."/>
            <person name="Grigoriev I.V."/>
            <person name="U'Ren J.M."/>
        </authorList>
    </citation>
    <scope>NUCLEOTIDE SEQUENCE [LARGE SCALE GENOMIC DNA]</scope>
    <source>
        <strain evidence="1 2">ER1909</strain>
    </source>
</reference>
<protein>
    <submittedName>
        <fullName evidence="1">Uncharacterized protein</fullName>
    </submittedName>
</protein>
<evidence type="ECO:0000313" key="2">
    <source>
        <dbReference type="Proteomes" id="UP001497680"/>
    </source>
</evidence>
<dbReference type="Proteomes" id="UP001497680">
    <property type="component" value="Unassembled WGS sequence"/>
</dbReference>
<organism evidence="1 2">
    <name type="scientific">Hypoxylon rubiginosum</name>
    <dbReference type="NCBI Taxonomy" id="110542"/>
    <lineage>
        <taxon>Eukaryota</taxon>
        <taxon>Fungi</taxon>
        <taxon>Dikarya</taxon>
        <taxon>Ascomycota</taxon>
        <taxon>Pezizomycotina</taxon>
        <taxon>Sordariomycetes</taxon>
        <taxon>Xylariomycetidae</taxon>
        <taxon>Xylariales</taxon>
        <taxon>Hypoxylaceae</taxon>
        <taxon>Hypoxylon</taxon>
    </lineage>
</organism>
<name>A0ACC0CY03_9PEZI</name>
<comment type="caution">
    <text evidence="1">The sequence shown here is derived from an EMBL/GenBank/DDBJ whole genome shotgun (WGS) entry which is preliminary data.</text>
</comment>
<sequence>MGIPIFEAHDGIGAETLAAAAVLCLTAVIIVSLRIYVRIKIGAFGRDDYSMIIALAFFIPSCIVTILGCLSGFGAPEDVIDEIDPTGQMYKDGRKYFFIYWITYFGCLPFIKLSICFALLRITDQKRYVVPLWTVLALSVLMTGVGIVTLLTQCKPLSASFNPTPDKCSGANGSRLGWTTITISGFSVLTDWMYAAVPIFILWNLNMRTKVKVSLAFILALGALASVSTIVRLPYVIEYFFEPGHSLRRTASVIVWSIVEMGIGIIAGSLPPLRPLFRRIGFGFGATRRLKLTYEDPQQQAERNGNSNNNNNAQPSSNRKSRAPAGNQHASIRLGNMGMGTGTKASSHGGGGTSLMTRCEGPPAHDRGESWDDCRTLDEEEVEVAVDDVVATSYQKLVIMKNTQIDIEFEAADATAPPPSGK</sequence>
<evidence type="ECO:0000313" key="1">
    <source>
        <dbReference type="EMBL" id="KAI6084985.1"/>
    </source>
</evidence>
<proteinExistence type="predicted"/>
<accession>A0ACC0CY03</accession>